<evidence type="ECO:0000313" key="1">
    <source>
        <dbReference type="EMBL" id="MFC5393048.1"/>
    </source>
</evidence>
<comment type="caution">
    <text evidence="1">The sequence shown here is derived from an EMBL/GenBank/DDBJ whole genome shotgun (WGS) entry which is preliminary data.</text>
</comment>
<protein>
    <submittedName>
        <fullName evidence="1">Uncharacterized protein</fullName>
    </submittedName>
</protein>
<sequence length="107" mass="11609">MASHPNAELFSALTNQLTMSTAVHLSREVNRIAREHGHDVAVTIGVDAALSAAVAMLRSALLNGSVALAAPHDQVMRRRLERILILPQRVHERRPDGSFDPDGQVVS</sequence>
<dbReference type="RefSeq" id="WP_377007961.1">
    <property type="nucleotide sequence ID" value="NZ_JBHSLV010000019.1"/>
</dbReference>
<evidence type="ECO:0000313" key="2">
    <source>
        <dbReference type="Proteomes" id="UP001596104"/>
    </source>
</evidence>
<reference evidence="2" key="1">
    <citation type="journal article" date="2019" name="Int. J. Syst. Evol. Microbiol.">
        <title>The Global Catalogue of Microorganisms (GCM) 10K type strain sequencing project: providing services to taxonomists for standard genome sequencing and annotation.</title>
        <authorList>
            <consortium name="The Broad Institute Genomics Platform"/>
            <consortium name="The Broad Institute Genome Sequencing Center for Infectious Disease"/>
            <person name="Wu L."/>
            <person name="Ma J."/>
        </authorList>
    </citation>
    <scope>NUCLEOTIDE SEQUENCE [LARGE SCALE GENOMIC DNA]</scope>
    <source>
        <strain evidence="2">CGMCC 1.16326</strain>
    </source>
</reference>
<dbReference type="EMBL" id="JBHSLV010000019">
    <property type="protein sequence ID" value="MFC5393048.1"/>
    <property type="molecule type" value="Genomic_DNA"/>
</dbReference>
<keyword evidence="2" id="KW-1185">Reference proteome</keyword>
<gene>
    <name evidence="1" type="ORF">ACFPPC_10430</name>
</gene>
<dbReference type="Proteomes" id="UP001596104">
    <property type="component" value="Unassembled WGS sequence"/>
</dbReference>
<name>A0ABW0H786_9HYPH</name>
<accession>A0ABW0H786</accession>
<organism evidence="1 2">
    <name type="scientific">Bosea vestrisii</name>
    <dbReference type="NCBI Taxonomy" id="151416"/>
    <lineage>
        <taxon>Bacteria</taxon>
        <taxon>Pseudomonadati</taxon>
        <taxon>Pseudomonadota</taxon>
        <taxon>Alphaproteobacteria</taxon>
        <taxon>Hyphomicrobiales</taxon>
        <taxon>Boseaceae</taxon>
        <taxon>Bosea</taxon>
    </lineage>
</organism>
<proteinExistence type="predicted"/>